<name>A0A059J843_TRIIM</name>
<keyword evidence="2" id="KW-1185">Reference proteome</keyword>
<organism evidence="1 2">
    <name type="scientific">Trichophyton interdigitale (strain MR816)</name>
    <dbReference type="NCBI Taxonomy" id="1215338"/>
    <lineage>
        <taxon>Eukaryota</taxon>
        <taxon>Fungi</taxon>
        <taxon>Dikarya</taxon>
        <taxon>Ascomycota</taxon>
        <taxon>Pezizomycotina</taxon>
        <taxon>Eurotiomycetes</taxon>
        <taxon>Eurotiomycetidae</taxon>
        <taxon>Onygenales</taxon>
        <taxon>Arthrodermataceae</taxon>
        <taxon>Trichophyton</taxon>
    </lineage>
</organism>
<proteinExistence type="predicted"/>
<dbReference type="EMBL" id="AOKY01000290">
    <property type="protein sequence ID" value="KDB23848.1"/>
    <property type="molecule type" value="Genomic_DNA"/>
</dbReference>
<sequence length="102" mass="11138">MARLLGIPEHVHWYIEMCLGPIGSGEPSEPKASINVSPSGDTLIIRVQTPSLHEMEGWALSDASFSRHVIVIDYRQVFGIHGSSKKPRSTMQAEKLGTILAA</sequence>
<comment type="caution">
    <text evidence="1">The sequence shown here is derived from an EMBL/GenBank/DDBJ whole genome shotgun (WGS) entry which is preliminary data.</text>
</comment>
<dbReference type="AlphaFoldDB" id="A0A059J843"/>
<evidence type="ECO:0000313" key="1">
    <source>
        <dbReference type="EMBL" id="KDB23848.1"/>
    </source>
</evidence>
<reference evidence="1 2" key="1">
    <citation type="submission" date="2014-02" db="EMBL/GenBank/DDBJ databases">
        <title>The Genome Sequence of Trichophyton interdigitale MR816.</title>
        <authorList>
            <consortium name="The Broad Institute Genomics Platform"/>
            <person name="Cuomo C.A."/>
            <person name="White T.C."/>
            <person name="Graser Y."/>
            <person name="Martinez-Rossi N."/>
            <person name="Heitman J."/>
            <person name="Young S.K."/>
            <person name="Zeng Q."/>
            <person name="Gargeya S."/>
            <person name="Abouelleil A."/>
            <person name="Alvarado L."/>
            <person name="Chapman S.B."/>
            <person name="Gainer-Dewar J."/>
            <person name="Goldberg J."/>
            <person name="Griggs A."/>
            <person name="Gujja S."/>
            <person name="Hansen M."/>
            <person name="Howarth C."/>
            <person name="Imamovic A."/>
            <person name="Larimer J."/>
            <person name="Martinez D."/>
            <person name="Murphy C."/>
            <person name="Pearson M.D."/>
            <person name="Persinoti G."/>
            <person name="Poon T."/>
            <person name="Priest M."/>
            <person name="Roberts A.D."/>
            <person name="Saif S."/>
            <person name="Shea T.D."/>
            <person name="Sykes S.N."/>
            <person name="Wortman J."/>
            <person name="Nusbaum C."/>
            <person name="Birren B."/>
        </authorList>
    </citation>
    <scope>NUCLEOTIDE SEQUENCE [LARGE SCALE GENOMIC DNA]</scope>
    <source>
        <strain evidence="1 2">MR816</strain>
    </source>
</reference>
<gene>
    <name evidence="1" type="ORF">H109_04279</name>
</gene>
<dbReference type="Proteomes" id="UP000024533">
    <property type="component" value="Unassembled WGS sequence"/>
</dbReference>
<protein>
    <submittedName>
        <fullName evidence="1">Uncharacterized protein</fullName>
    </submittedName>
</protein>
<accession>A0A059J843</accession>
<dbReference type="HOGENOM" id="CLU_2279441_0_0_1"/>
<evidence type="ECO:0000313" key="2">
    <source>
        <dbReference type="Proteomes" id="UP000024533"/>
    </source>
</evidence>